<dbReference type="InterPro" id="IPR047145">
    <property type="entry name" value="FRMD6-like"/>
</dbReference>
<dbReference type="EMBL" id="NNAY01004550">
    <property type="protein sequence ID" value="OXU17722.1"/>
    <property type="molecule type" value="Genomic_DNA"/>
</dbReference>
<feature type="region of interest" description="Disordered" evidence="1">
    <location>
        <begin position="1441"/>
        <end position="1461"/>
    </location>
</feature>
<dbReference type="Pfam" id="PF09380">
    <property type="entry name" value="FERM_C"/>
    <property type="match status" value="1"/>
</dbReference>
<feature type="domain" description="PDZ" evidence="2">
    <location>
        <begin position="681"/>
        <end position="762"/>
    </location>
</feature>
<dbReference type="SUPFAM" id="SSF47031">
    <property type="entry name" value="Second domain of FERM"/>
    <property type="match status" value="1"/>
</dbReference>
<feature type="compositionally biased region" description="Polar residues" evidence="1">
    <location>
        <begin position="205"/>
        <end position="221"/>
    </location>
</feature>
<dbReference type="InterPro" id="IPR035963">
    <property type="entry name" value="FERM_2"/>
</dbReference>
<feature type="compositionally biased region" description="Basic residues" evidence="1">
    <location>
        <begin position="873"/>
        <end position="882"/>
    </location>
</feature>
<feature type="compositionally biased region" description="Basic and acidic residues" evidence="1">
    <location>
        <begin position="1599"/>
        <end position="1608"/>
    </location>
</feature>
<feature type="region of interest" description="Disordered" evidence="1">
    <location>
        <begin position="1691"/>
        <end position="1783"/>
    </location>
</feature>
<feature type="compositionally biased region" description="Basic and acidic residues" evidence="1">
    <location>
        <begin position="185"/>
        <end position="200"/>
    </location>
</feature>
<feature type="region of interest" description="Disordered" evidence="1">
    <location>
        <begin position="860"/>
        <end position="931"/>
    </location>
</feature>
<dbReference type="GO" id="GO:0098592">
    <property type="term" value="C:cytoplasmic side of apical plasma membrane"/>
    <property type="evidence" value="ECO:0007669"/>
    <property type="project" value="TreeGrafter"/>
</dbReference>
<dbReference type="OrthoDB" id="123971at2759"/>
<proteinExistence type="predicted"/>
<evidence type="ECO:0000313" key="3">
    <source>
        <dbReference type="EMBL" id="OXU17722.1"/>
    </source>
</evidence>
<dbReference type="Pfam" id="PF00595">
    <property type="entry name" value="PDZ"/>
    <property type="match status" value="1"/>
</dbReference>
<evidence type="ECO:0000259" key="2">
    <source>
        <dbReference type="PROSITE" id="PS50106"/>
    </source>
</evidence>
<comment type="caution">
    <text evidence="3">The sequence shown here is derived from an EMBL/GenBank/DDBJ whole genome shotgun (WGS) entry which is preliminary data.</text>
</comment>
<dbReference type="Proteomes" id="UP000215335">
    <property type="component" value="Unassembled WGS sequence"/>
</dbReference>
<dbReference type="InterPro" id="IPR018980">
    <property type="entry name" value="FERM_PH-like_C"/>
</dbReference>
<reference evidence="3 4" key="1">
    <citation type="journal article" date="2017" name="Curr. Biol.">
        <title>The Evolution of Venom by Co-option of Single-Copy Genes.</title>
        <authorList>
            <person name="Martinson E.O."/>
            <person name="Mrinalini"/>
            <person name="Kelkar Y.D."/>
            <person name="Chang C.H."/>
            <person name="Werren J.H."/>
        </authorList>
    </citation>
    <scope>NUCLEOTIDE SEQUENCE [LARGE SCALE GENOMIC DNA]</scope>
    <source>
        <strain evidence="3 4">Alberta</strain>
        <tissue evidence="3">Whole body</tissue>
    </source>
</reference>
<dbReference type="GO" id="GO:0035332">
    <property type="term" value="P:positive regulation of hippo signaling"/>
    <property type="evidence" value="ECO:0007669"/>
    <property type="project" value="TreeGrafter"/>
</dbReference>
<dbReference type="CDD" id="cd00136">
    <property type="entry name" value="PDZ_canonical"/>
    <property type="match status" value="1"/>
</dbReference>
<dbReference type="InterPro" id="IPR011993">
    <property type="entry name" value="PH-like_dom_sf"/>
</dbReference>
<protein>
    <recommendedName>
        <fullName evidence="2">PDZ domain-containing protein</fullName>
    </recommendedName>
</protein>
<feature type="compositionally biased region" description="Low complexity" evidence="1">
    <location>
        <begin position="1444"/>
        <end position="1461"/>
    </location>
</feature>
<gene>
    <name evidence="3" type="ORF">TSAR_012059</name>
</gene>
<dbReference type="SMART" id="SM00228">
    <property type="entry name" value="PDZ"/>
    <property type="match status" value="1"/>
</dbReference>
<sequence>MICEWSCSRKRASYRLGVVGRAQAESSVDVCCRADRLGSRHSDVEHGCGDYFLLEHYVPESLILNSEEQQYRHPQLPDSGEALRKRLQQAHRERRGLEASKAKEMFITHAQSLPDYGAHYYVATVDTKELGKIVARQKKYADQNHLPNDERQQQALYIDSENIYDIDKCSDYPIYGKIDFNGSETREENLQKSPYTDEQKIMLSKSPSSTTTDEIYSSPQRKASIPESSNNNNNAGGNNNKSKTSKFKKSDSDVWLAIHSQGLKVFERGGRLRERLELAKFQWKDIQTLSYGKNCLVVYTRINGKRCKFKLKMDHRKSYYAFKLTSLHHQFFLKLRTELTSLQGLSKDFGVPLAIEPNSPQSKMKPESAKTKISIADSVKKQPQQQQQQQSSKYPTRIEEQQNKENENPLKDPEDQKPTNSKEDLSPDTPEGNGNNALYAQVNGRLEPEGESRDTEEDEADRALIVNRKILASPNSNSLQVLEQTESDRLYNYANIGIPHSDEREEYVYTIPKSTFSTNDIDRLNEKIENPEDLYAAINKSGLPKKNEFTVPDSEQWKEIEVKTASIPNYGSNRQNKNVNSPVKPRRLDVKTGNRAIYGSVEQRNPSLTDDLELLSLKSDTASIRSTSAKSNPSPTPEAYVLIADIRTSEETFRIPDETMSNSLMARLDELSFDEERMLRTIKLERGHGGSIGLQVTEGNDGGVYVQAVSVGGSADMAGNVNKGDRIVAINGQSLLNLRYEDALKMLQSSSETVELVLSQIDPLHDDEDHIQEPIENNYLQNIRFNVSSEAETSAVMSTKWLQKTIDVASVQNTSSAYSSAASSAMGNHNVNSLYVPDIDETNAINSASMLLTLEDFDVSRSNESSLPPPVPPRRKRFKAPPRRPNTTYPHSDQRPERKSRPAPSLPLPAAPLRSRTGRKTPSPFSSEKSSPVIMKYSSLEYGPETVSHDESTKSSIIVDQLKTTHVPPRKARLDRLTAEEPVRSRSISPFTKSSEPNKYPPLYFTYQDYQTVVEDSLNPKDDTIDDEEIENKIETKVEQSTESEVPPFFENVSFENEREEIYFRVTTTDRPFEKCLGDWEKPYEADVEEFKEEQRPDYYIFEDYMDRSKKINARPHLLISENFFAVSQEEISVSTERSTTRVRFVIESPSTLTPDIDLDDDGTSYGDFVEKQFETRGKSSVQLVEVTDEEIKRMDENISINNEVENELDTTNKLGSMTVEDENICESLCVVTTNQLTEDVEKFAVAICINTEPTINIASEENIEISESQKTVNENATLNDENIELKQVPEQMDKILECEKIYKKRKIFIDSSKYNLSTEDSSDSQNKLEETVDNVEQFEDASPYIPQIVEIKESYDEVAENAETPTQILTKNLLANKAELNVGAALEEVPVMDTSVEQKSVPVSARRNCFLETMLTDNNLSQNVWASACINCEVIAAHPKQDSSAPPKQEQQQQSSKKPDIVADVAAAAGVAKDTAAPRNDYEIKLTESGSRPKAWYNINATSSNNKSAGEMKGDVLNELLTNFGAIKLRPVNTNTSETPILAENTSERGQSYIATTVEQANTDESSGIGLVQENVTGSVSKIATPKIDLSTKSLTTEMKRSNEKSEGAAASNSEDTCAIVKEAPRAQRNDNDNKAMTPVVVSKDQFREAVSITPGSVKSFVKYYEIHSEISSISKLKDNAFKRQKHELVRENDKAKHVDKSTKTGEKSKKTSKNSTTPKTGITSKKMQGKVVDKSISGDSMSVCRNVETSSSSPKQLLQKQSCMKSTIPSPKSERRKSVQFDSECTVINPAIKEEKKEKGEEEGTFSSFIGGIKTKLKRKAPVKPDVKKPELQQKGLKLDQRRTESAAIICIQKSPEAKAMTCTAKPGNIGFLPKTETLQNNQTIVFYCTV</sequence>
<feature type="region of interest" description="Disordered" evidence="1">
    <location>
        <begin position="350"/>
        <end position="437"/>
    </location>
</feature>
<dbReference type="SUPFAM" id="SSF50729">
    <property type="entry name" value="PH domain-like"/>
    <property type="match status" value="1"/>
</dbReference>
<feature type="compositionally biased region" description="Low complexity" evidence="1">
    <location>
        <begin position="1752"/>
        <end position="1764"/>
    </location>
</feature>
<feature type="compositionally biased region" description="Low complexity" evidence="1">
    <location>
        <begin position="228"/>
        <end position="242"/>
    </location>
</feature>
<keyword evidence="4" id="KW-1185">Reference proteome</keyword>
<organism evidence="3 4">
    <name type="scientific">Trichomalopsis sarcophagae</name>
    <dbReference type="NCBI Taxonomy" id="543379"/>
    <lineage>
        <taxon>Eukaryota</taxon>
        <taxon>Metazoa</taxon>
        <taxon>Ecdysozoa</taxon>
        <taxon>Arthropoda</taxon>
        <taxon>Hexapoda</taxon>
        <taxon>Insecta</taxon>
        <taxon>Pterygota</taxon>
        <taxon>Neoptera</taxon>
        <taxon>Endopterygota</taxon>
        <taxon>Hymenoptera</taxon>
        <taxon>Apocrita</taxon>
        <taxon>Proctotrupomorpha</taxon>
        <taxon>Chalcidoidea</taxon>
        <taxon>Pteromalidae</taxon>
        <taxon>Pteromalinae</taxon>
        <taxon>Trichomalopsis</taxon>
    </lineage>
</organism>
<evidence type="ECO:0000256" key="1">
    <source>
        <dbReference type="SAM" id="MobiDB-lite"/>
    </source>
</evidence>
<dbReference type="InterPro" id="IPR001478">
    <property type="entry name" value="PDZ"/>
</dbReference>
<feature type="compositionally biased region" description="Basic and acidic residues" evidence="1">
    <location>
        <begin position="1691"/>
        <end position="1711"/>
    </location>
</feature>
<feature type="region of interest" description="Disordered" evidence="1">
    <location>
        <begin position="185"/>
        <end position="246"/>
    </location>
</feature>
<dbReference type="Gene3D" id="2.30.29.30">
    <property type="entry name" value="Pleckstrin-homology domain (PH domain)/Phosphotyrosine-binding domain (PTB)"/>
    <property type="match status" value="1"/>
</dbReference>
<dbReference type="Gene3D" id="2.30.42.10">
    <property type="match status" value="1"/>
</dbReference>
<dbReference type="PANTHER" id="PTHR13429">
    <property type="entry name" value="FERM DOMAIN (PROTEIN4.1-EZRIN-RADIXIN-MOESIN) FAMILY"/>
    <property type="match status" value="1"/>
</dbReference>
<dbReference type="InterPro" id="IPR019748">
    <property type="entry name" value="FERM_central"/>
</dbReference>
<feature type="region of interest" description="Disordered" evidence="1">
    <location>
        <begin position="1597"/>
        <end position="1618"/>
    </location>
</feature>
<dbReference type="SUPFAM" id="SSF50156">
    <property type="entry name" value="PDZ domain-like"/>
    <property type="match status" value="1"/>
</dbReference>
<feature type="compositionally biased region" description="Basic and acidic residues" evidence="1">
    <location>
        <begin position="396"/>
        <end position="425"/>
    </location>
</feature>
<name>A0A232EHD0_9HYME</name>
<dbReference type="InterPro" id="IPR036034">
    <property type="entry name" value="PDZ_sf"/>
</dbReference>
<dbReference type="PANTHER" id="PTHR13429:SF12">
    <property type="entry name" value="FERM AND PDZ DOMAIN-CONTAINING PROTEIN 2"/>
    <property type="match status" value="1"/>
</dbReference>
<evidence type="ECO:0000313" key="4">
    <source>
        <dbReference type="Proteomes" id="UP000215335"/>
    </source>
</evidence>
<dbReference type="STRING" id="543379.A0A232EHD0"/>
<dbReference type="SMART" id="SM01196">
    <property type="entry name" value="FERM_C"/>
    <property type="match status" value="1"/>
</dbReference>
<dbReference type="PROSITE" id="PS50106">
    <property type="entry name" value="PDZ"/>
    <property type="match status" value="1"/>
</dbReference>
<accession>A0A232EHD0</accession>
<dbReference type="Pfam" id="PF00373">
    <property type="entry name" value="FERM_M"/>
    <property type="match status" value="1"/>
</dbReference>